<proteinExistence type="predicted"/>
<protein>
    <recommendedName>
        <fullName evidence="4">Type II secretion system protein GspF domain-containing protein</fullName>
    </recommendedName>
</protein>
<comment type="caution">
    <text evidence="2">The sequence shown here is derived from an EMBL/GenBank/DDBJ whole genome shotgun (WGS) entry which is preliminary data.</text>
</comment>
<dbReference type="RefSeq" id="WP_168888488.1">
    <property type="nucleotide sequence ID" value="NZ_JABAHY010000019.1"/>
</dbReference>
<keyword evidence="1" id="KW-0812">Transmembrane</keyword>
<sequence>MSLFLLLLTAGAGAAAVLIAVPPTVRSERSDVSLRLTLSRARSWVAARLRPRTAQTRKHAAELLRQFSALLVSGRGEGQAWADLRNHWHRRDPEHPFTAICTQVAASEQAGTGTAHGLRRCLEADSTANDPELSRLVSRLLAVTALSEQTGAPLSGLVEQLAESLDDAAELAGAVETATAGPKLTQLILTLLPVGGVALGQIMGAQPLSLLLGGGLGLACLTGGMLCLLAGRAWSQRMIQAVNNHV</sequence>
<feature type="transmembrane region" description="Helical" evidence="1">
    <location>
        <begin position="208"/>
        <end position="230"/>
    </location>
</feature>
<dbReference type="AlphaFoldDB" id="A0A7X8YEV9"/>
<reference evidence="2 3" key="1">
    <citation type="submission" date="2020-04" db="EMBL/GenBank/DDBJ databases">
        <title>Nesterenkonia sp. nov., isolated from marine sediment.</title>
        <authorList>
            <person name="Zhang G."/>
        </authorList>
    </citation>
    <scope>NUCLEOTIDE SEQUENCE [LARGE SCALE GENOMIC DNA]</scope>
    <source>
        <strain evidence="2 3">MY13</strain>
    </source>
</reference>
<keyword evidence="1" id="KW-1133">Transmembrane helix</keyword>
<evidence type="ECO:0000256" key="1">
    <source>
        <dbReference type="SAM" id="Phobius"/>
    </source>
</evidence>
<keyword evidence="3" id="KW-1185">Reference proteome</keyword>
<name>A0A7X8YEV9_9MICC</name>
<evidence type="ECO:0000313" key="3">
    <source>
        <dbReference type="Proteomes" id="UP000523139"/>
    </source>
</evidence>
<accession>A0A7X8YEV9</accession>
<keyword evidence="1" id="KW-0472">Membrane</keyword>
<evidence type="ECO:0000313" key="2">
    <source>
        <dbReference type="EMBL" id="NLS11004.1"/>
    </source>
</evidence>
<dbReference type="EMBL" id="JABAHY010000019">
    <property type="protein sequence ID" value="NLS11004.1"/>
    <property type="molecule type" value="Genomic_DNA"/>
</dbReference>
<dbReference type="Proteomes" id="UP000523139">
    <property type="component" value="Unassembled WGS sequence"/>
</dbReference>
<organism evidence="2 3">
    <name type="scientific">Nesterenkonia sedimenti</name>
    <dbReference type="NCBI Taxonomy" id="1463632"/>
    <lineage>
        <taxon>Bacteria</taxon>
        <taxon>Bacillati</taxon>
        <taxon>Actinomycetota</taxon>
        <taxon>Actinomycetes</taxon>
        <taxon>Micrococcales</taxon>
        <taxon>Micrococcaceae</taxon>
        <taxon>Nesterenkonia</taxon>
    </lineage>
</organism>
<evidence type="ECO:0008006" key="4">
    <source>
        <dbReference type="Google" id="ProtNLM"/>
    </source>
</evidence>
<gene>
    <name evidence="2" type="ORF">HGQ17_13565</name>
</gene>